<sequence>MAQTEGVLAWNPAFRPEDNDSVATNLARLTLDSEKEVSETTDIETHVSPSAEEITEENDLVESKAVISADTRDQGAPDVVHSKTLAADDSSEPDIEEPEEPSRDESISMQTDEPRAVEDFTENVPTVNGNVDTTSGLGLEQHVAEQPHYEVPEKPSSLASQNDAQVFSEGRDTAWMDEAEGEEVGATVNGGSSDTRSGFWDNLGDNERDNEDDFFTQLKTQTKPIYSPPETESRFEEGIPLLDHGAETQRDHAQKEEGQHDDVFEGDEDDESGFFSEIQKSTSAQGPLHITRKSTSQVMNSLNAGPDSPFSEPSPTAVEFNNSLAVPTAESEIKKAPSEEDLAARWQAELSDDDGETVPTEDDLAARWQAELDDDDDLLLGDDTTNAQGQPEPANMDHMSDTGLTAILQSPFGTPENPARPKVQPVSYTPHQPTTSDLLSGIPAQNTAPQPTNASMSNYFSAQAPPNPVTTRAESFAERSKEGYKSPYDLPEDLARPRRAVAHSRAVVAQPGSVPQPPPRSSSIPAPPVKAATVPPAPLGTSSAASTAPQKNFFEELPLPPPRPKSRPASSGTYTPNAPVSAPSVPQSAPPPANPYSNVPAAPLSNIGPPNPPQLQQPERLDPYSNLLAPNVPSAPAVPNTASRYSPRPPGLQAGVKPPPSPRYSPAPPQSSNAAAAAPPRNRYASQPTSIPGQGAALQFQPRTSSPLAYHEKIHHQAQGQNEERLQLQPTASPPPLDHSHPSEQPVASEDNSSADILENMPPVSTRPQSPPKNPYAPSAYTNEFNKRAAPVSTGPPIAGITEVLNPSSTEKSPFVPPRRSQTQSPSQTLSPRLSVPSLDPFQRPASVHGSTSPTRTVNPYAPAPVSTHNRARSQVLEFVPPTDGQQLDSLERWKGAPIFKFGFGGAVISCFPKHIPRYLAGQAAPMIKSCPGEVRVSQLNDWLSAAESIVQHPGPLKGKAKKKDLVAWLSSKIAAFENADIPDFDRLPPDASKRREEKTLLWKVIRVLVENDGALEGSVEAQKSLRNLLFPNLQDSALNQSLGDGFTPSATFQPLNAPSQPDAVDPRSVDLLRDTLVLGEREKAVWAAVDKRLWGHAMIIASTMDRPVWQQVVQEFVRREVRSAASRTESLAAFYEILAGNIEESIDELVPPSARAGLQMISKVDGHSPNKNSLDGLDSWRETLGLVLSNRSPDDQRALVALGRLLLSYNRTEAAHICFILSRAAVFGGVDDPLANIVLLGVDHQRLASSAALYDDDSILLTEAYEFATSVLAGSSVATLPHLLAFKLIHAWSLADRGRKSEAQQYCDAIAAALKATTKPSGYHNQHLFFGVDELSARLRETTSDGASSWISRPSMEKVSGSMWAKFNSFVAGDDSDAASTGSGKAEEIGPFAKVSGTPTISRSPSVSDIYGSYPVAPAQPLPGAGPSRYQPVSNYAPSASPEQLRGRSSLDSQRSASFGYPLGQRRGSQEPSTPVDTNMYHGMPIYGSPPVAGYQSTPPQSSYMPLAPVAEDSAFGAQQGPLSAQSRVSDSAPSHRPPMYAPEPFGQPLDTHGASTTSQPDRGGYMPLASMGGYAPPSVESNPEPAADDVKDESTEEDKPKKKSFMDEDDDEDLAARAAAIQKAERARRDREADEAFRKAAEADAQKPPPATGKKGWFTGWFGGKKDDSSGGGPIRAKLGEENSFYYDTELKKWVNKKDPGSAAPTRGTPPPPKGSAPPSRSMSGSGGPPPAMATPPQPGGSGSRPSSSAGAPPSVSASPAPPSLGAPPPAFPRSVSTGAVLPTPPGSSAGAPPRPATSLSNASSIDDLLGAPQARKGPAARGKKKGRYVDVMAK</sequence>
<feature type="compositionally biased region" description="Acidic residues" evidence="11">
    <location>
        <begin position="89"/>
        <end position="99"/>
    </location>
</feature>
<feature type="compositionally biased region" description="Low complexity" evidence="11">
    <location>
        <begin position="567"/>
        <end position="587"/>
    </location>
</feature>
<comment type="caution">
    <text evidence="15">The sequence shown here is derived from an EMBL/GenBank/DDBJ whole genome shotgun (WGS) entry which is preliminary data.</text>
</comment>
<dbReference type="GO" id="GO:0012507">
    <property type="term" value="C:ER to Golgi transport vesicle membrane"/>
    <property type="evidence" value="ECO:0007669"/>
    <property type="project" value="TreeGrafter"/>
</dbReference>
<feature type="domain" description="Sec16 Sec23-binding" evidence="12">
    <location>
        <begin position="1074"/>
        <end position="1375"/>
    </location>
</feature>
<organism evidence="15 16">
    <name type="scientific">Aspergillus felis</name>
    <dbReference type="NCBI Taxonomy" id="1287682"/>
    <lineage>
        <taxon>Eukaryota</taxon>
        <taxon>Fungi</taxon>
        <taxon>Dikarya</taxon>
        <taxon>Ascomycota</taxon>
        <taxon>Pezizomycotina</taxon>
        <taxon>Eurotiomycetes</taxon>
        <taxon>Eurotiomycetidae</taxon>
        <taxon>Eurotiales</taxon>
        <taxon>Aspergillaceae</taxon>
        <taxon>Aspergillus</taxon>
        <taxon>Aspergillus subgen. Fumigati</taxon>
    </lineage>
</organism>
<dbReference type="InterPro" id="IPR024298">
    <property type="entry name" value="Sec16_Sec23-bd"/>
</dbReference>
<feature type="compositionally biased region" description="Polar residues" evidence="11">
    <location>
        <begin position="426"/>
        <end position="461"/>
    </location>
</feature>
<evidence type="ECO:0000256" key="7">
    <source>
        <dbReference type="ARBA" id="ARBA00023006"/>
    </source>
</evidence>
<feature type="compositionally biased region" description="Polar residues" evidence="11">
    <location>
        <begin position="123"/>
        <end position="135"/>
    </location>
</feature>
<comment type="subcellular location">
    <subcellularLocation>
        <location evidence="1">Endoplasmic reticulum membrane</location>
        <topology evidence="1">Peripheral membrane protein</topology>
        <orientation evidence="1">Cytoplasmic side</orientation>
    </subcellularLocation>
</comment>
<dbReference type="GO" id="GO:0070973">
    <property type="term" value="P:protein localization to endoplasmic reticulum exit site"/>
    <property type="evidence" value="ECO:0007669"/>
    <property type="project" value="TreeGrafter"/>
</dbReference>
<dbReference type="FunFam" id="1.25.40.1030:FF:000008">
    <property type="entry name" value="Protein transport protein sec16"/>
    <property type="match status" value="1"/>
</dbReference>
<feature type="region of interest" description="Disordered" evidence="11">
    <location>
        <begin position="1377"/>
        <end position="1407"/>
    </location>
</feature>
<name>A0A8H6PNG4_9EURO</name>
<feature type="region of interest" description="Disordered" evidence="11">
    <location>
        <begin position="183"/>
        <end position="316"/>
    </location>
</feature>
<feature type="compositionally biased region" description="Low complexity" evidence="11">
    <location>
        <begin position="818"/>
        <end position="833"/>
    </location>
</feature>
<feature type="compositionally biased region" description="Low complexity" evidence="11">
    <location>
        <begin position="503"/>
        <end position="513"/>
    </location>
</feature>
<comment type="function">
    <text evidence="9 10">Involved in the initiation of assembly of the COPII coat required for the formation of transport vesicles from the endoplasmic reticulum (ER) and the selection of cargo molecules. Also involved in autophagy.</text>
</comment>
<dbReference type="GO" id="GO:0015031">
    <property type="term" value="P:protein transport"/>
    <property type="evidence" value="ECO:0007669"/>
    <property type="project" value="UniProtKB-KW"/>
</dbReference>
<dbReference type="OrthoDB" id="8918678at2759"/>
<evidence type="ECO:0000256" key="8">
    <source>
        <dbReference type="ARBA" id="ARBA00023136"/>
    </source>
</evidence>
<evidence type="ECO:0000256" key="11">
    <source>
        <dbReference type="SAM" id="MobiDB-lite"/>
    </source>
</evidence>
<proteinExistence type="inferred from homology"/>
<gene>
    <name evidence="15" type="ORF">CNMCM5623_002553</name>
</gene>
<feature type="compositionally biased region" description="Polar residues" evidence="11">
    <location>
        <begin position="540"/>
        <end position="550"/>
    </location>
</feature>
<dbReference type="Pfam" id="PF12931">
    <property type="entry name" value="TPR_Sec16"/>
    <property type="match status" value="1"/>
</dbReference>
<dbReference type="GO" id="GO:0070971">
    <property type="term" value="C:endoplasmic reticulum exit site"/>
    <property type="evidence" value="ECO:0007669"/>
    <property type="project" value="UniProtKB-ARBA"/>
</dbReference>
<feature type="compositionally biased region" description="Polar residues" evidence="11">
    <location>
        <begin position="1496"/>
        <end position="1505"/>
    </location>
</feature>
<feature type="compositionally biased region" description="Basic and acidic residues" evidence="11">
    <location>
        <begin position="244"/>
        <end position="263"/>
    </location>
</feature>
<feature type="compositionally biased region" description="Basic and acidic residues" evidence="11">
    <location>
        <begin position="1625"/>
        <end position="1647"/>
    </location>
</feature>
<feature type="compositionally biased region" description="Pro residues" evidence="11">
    <location>
        <begin position="1730"/>
        <end position="1741"/>
    </location>
</feature>
<keyword evidence="5 10" id="KW-0931">ER-Golgi transport</keyword>
<evidence type="ECO:0000256" key="2">
    <source>
        <dbReference type="ARBA" id="ARBA00005927"/>
    </source>
</evidence>
<dbReference type="GO" id="GO:0016192">
    <property type="term" value="P:vesicle-mediated transport"/>
    <property type="evidence" value="ECO:0007669"/>
    <property type="project" value="UniProtKB-KW"/>
</dbReference>
<feature type="compositionally biased region" description="Basic and acidic residues" evidence="11">
    <location>
        <begin position="475"/>
        <end position="484"/>
    </location>
</feature>
<keyword evidence="3 10" id="KW-0813">Transport</keyword>
<dbReference type="Gene3D" id="1.25.40.1030">
    <property type="match status" value="1"/>
</dbReference>
<feature type="domain" description="Sec16 N-terminal" evidence="14">
    <location>
        <begin position="198"/>
        <end position="430"/>
    </location>
</feature>
<feature type="region of interest" description="Disordered" evidence="11">
    <location>
        <begin position="1423"/>
        <end position="1685"/>
    </location>
</feature>
<dbReference type="PANTHER" id="PTHR13402">
    <property type="entry name" value="RGPR-RELATED"/>
    <property type="match status" value="1"/>
</dbReference>
<feature type="compositionally biased region" description="Polar residues" evidence="11">
    <location>
        <begin position="1522"/>
        <end position="1534"/>
    </location>
</feature>
<feature type="region of interest" description="Disordered" evidence="11">
    <location>
        <begin position="33"/>
        <end position="135"/>
    </location>
</feature>
<dbReference type="GO" id="GO:0006914">
    <property type="term" value="P:autophagy"/>
    <property type="evidence" value="ECO:0007669"/>
    <property type="project" value="UniProtKB-KW"/>
</dbReference>
<evidence type="ECO:0000256" key="9">
    <source>
        <dbReference type="ARBA" id="ARBA00024687"/>
    </source>
</evidence>
<feature type="compositionally biased region" description="Low complexity" evidence="11">
    <location>
        <begin position="670"/>
        <end position="686"/>
    </location>
</feature>
<feature type="compositionally biased region" description="Polar residues" evidence="11">
    <location>
        <begin position="293"/>
        <end position="303"/>
    </location>
</feature>
<dbReference type="InterPro" id="IPR024340">
    <property type="entry name" value="Sec16_CCD"/>
</dbReference>
<evidence type="ECO:0000256" key="3">
    <source>
        <dbReference type="ARBA" id="ARBA00022448"/>
    </source>
</evidence>
<dbReference type="Pfam" id="PF12935">
    <property type="entry name" value="Sec16_N"/>
    <property type="match status" value="1"/>
</dbReference>
<dbReference type="CDD" id="cd09233">
    <property type="entry name" value="ACE1-Sec16-like"/>
    <property type="match status" value="1"/>
</dbReference>
<feature type="compositionally biased region" description="Polar residues" evidence="11">
    <location>
        <begin position="849"/>
        <end position="858"/>
    </location>
</feature>
<dbReference type="GO" id="GO:0005789">
    <property type="term" value="C:endoplasmic reticulum membrane"/>
    <property type="evidence" value="ECO:0007669"/>
    <property type="project" value="UniProtKB-SubCell"/>
</dbReference>
<evidence type="ECO:0000259" key="14">
    <source>
        <dbReference type="Pfam" id="PF12935"/>
    </source>
</evidence>
<evidence type="ECO:0000313" key="15">
    <source>
        <dbReference type="EMBL" id="KAF7158041.1"/>
    </source>
</evidence>
<feature type="compositionally biased region" description="Basic and acidic residues" evidence="11">
    <location>
        <begin position="100"/>
        <end position="118"/>
    </location>
</feature>
<keyword evidence="8 10" id="KW-0472">Membrane</keyword>
<dbReference type="EMBL" id="JACBAE010001389">
    <property type="protein sequence ID" value="KAF7158041.1"/>
    <property type="molecule type" value="Genomic_DNA"/>
</dbReference>
<dbReference type="GO" id="GO:0007030">
    <property type="term" value="P:Golgi organization"/>
    <property type="evidence" value="ECO:0007669"/>
    <property type="project" value="TreeGrafter"/>
</dbReference>
<accession>A0A8H6PNG4</accession>
<evidence type="ECO:0000313" key="16">
    <source>
        <dbReference type="Proteomes" id="UP000654922"/>
    </source>
</evidence>
<feature type="compositionally biased region" description="Pro residues" evidence="11">
    <location>
        <begin position="1762"/>
        <end position="1774"/>
    </location>
</feature>
<evidence type="ECO:0000256" key="5">
    <source>
        <dbReference type="ARBA" id="ARBA00022892"/>
    </source>
</evidence>
<feature type="compositionally biased region" description="Polar residues" evidence="11">
    <location>
        <begin position="1432"/>
        <end position="1443"/>
    </location>
</feature>
<keyword evidence="4 10" id="KW-0256">Endoplasmic reticulum</keyword>
<feature type="compositionally biased region" description="Low complexity" evidence="11">
    <location>
        <begin position="629"/>
        <end position="643"/>
    </location>
</feature>
<feature type="region of interest" description="Disordered" evidence="11">
    <location>
        <begin position="1697"/>
        <end position="1837"/>
    </location>
</feature>
<dbReference type="Proteomes" id="UP000654922">
    <property type="component" value="Unassembled WGS sequence"/>
</dbReference>
<feature type="compositionally biased region" description="Low complexity" evidence="11">
    <location>
        <begin position="1746"/>
        <end position="1761"/>
    </location>
</feature>
<feature type="region of interest" description="Disordered" evidence="11">
    <location>
        <begin position="374"/>
        <end position="866"/>
    </location>
</feature>
<feature type="compositionally biased region" description="Pro residues" evidence="11">
    <location>
        <begin position="657"/>
        <end position="669"/>
    </location>
</feature>
<evidence type="ECO:0000256" key="10">
    <source>
        <dbReference type="RuleBase" id="RU364101"/>
    </source>
</evidence>
<evidence type="ECO:0000259" key="13">
    <source>
        <dbReference type="Pfam" id="PF12932"/>
    </source>
</evidence>
<protein>
    <recommendedName>
        <fullName evidence="10">Protein transport protein sec16</fullName>
    </recommendedName>
</protein>
<feature type="compositionally biased region" description="Polar residues" evidence="11">
    <location>
        <begin position="1398"/>
        <end position="1407"/>
    </location>
</feature>
<keyword evidence="7 10" id="KW-0072">Autophagy</keyword>
<feature type="domain" description="Sec16 central conserved" evidence="13">
    <location>
        <begin position="897"/>
        <end position="1014"/>
    </location>
</feature>
<dbReference type="Pfam" id="PF12932">
    <property type="entry name" value="Sec16"/>
    <property type="match status" value="1"/>
</dbReference>
<evidence type="ECO:0000256" key="1">
    <source>
        <dbReference type="ARBA" id="ARBA00004397"/>
    </source>
</evidence>
<evidence type="ECO:0000256" key="4">
    <source>
        <dbReference type="ARBA" id="ARBA00022824"/>
    </source>
</evidence>
<feature type="compositionally biased region" description="Basic and acidic residues" evidence="11">
    <location>
        <begin position="1590"/>
        <end position="1608"/>
    </location>
</feature>
<evidence type="ECO:0000256" key="6">
    <source>
        <dbReference type="ARBA" id="ARBA00022927"/>
    </source>
</evidence>
<evidence type="ECO:0000259" key="12">
    <source>
        <dbReference type="Pfam" id="PF12931"/>
    </source>
</evidence>
<keyword evidence="6 10" id="KW-0653">Protein transport</keyword>
<dbReference type="InterPro" id="IPR024468">
    <property type="entry name" value="Sec16_N"/>
</dbReference>
<dbReference type="PANTHER" id="PTHR13402:SF6">
    <property type="entry name" value="SECRETORY 16, ISOFORM I"/>
    <property type="match status" value="1"/>
</dbReference>
<feature type="compositionally biased region" description="Pro residues" evidence="11">
    <location>
        <begin position="514"/>
        <end position="528"/>
    </location>
</feature>
<comment type="similarity">
    <text evidence="2 10">Belongs to the SEC16 family.</text>
</comment>
<reference evidence="15" key="1">
    <citation type="submission" date="2020-06" db="EMBL/GenBank/DDBJ databases">
        <title>Draft genome sequences of strains closely related to Aspergillus parafelis and Aspergillus hiratsukae.</title>
        <authorList>
            <person name="Dos Santos R.A.C."/>
            <person name="Rivero-Menendez O."/>
            <person name="Steenwyk J.L."/>
            <person name="Mead M.E."/>
            <person name="Goldman G.H."/>
            <person name="Alastruey-Izquierdo A."/>
            <person name="Rokas A."/>
        </authorList>
    </citation>
    <scope>NUCLEOTIDE SEQUENCE</scope>
    <source>
        <strain evidence="15">CNM-CM5623</strain>
    </source>
</reference>